<gene>
    <name evidence="1" type="ORF">BDN72DRAFT_838607</name>
</gene>
<keyword evidence="2" id="KW-1185">Reference proteome</keyword>
<proteinExistence type="predicted"/>
<organism evidence="1 2">
    <name type="scientific">Pluteus cervinus</name>
    <dbReference type="NCBI Taxonomy" id="181527"/>
    <lineage>
        <taxon>Eukaryota</taxon>
        <taxon>Fungi</taxon>
        <taxon>Dikarya</taxon>
        <taxon>Basidiomycota</taxon>
        <taxon>Agaricomycotina</taxon>
        <taxon>Agaricomycetes</taxon>
        <taxon>Agaricomycetidae</taxon>
        <taxon>Agaricales</taxon>
        <taxon>Pluteineae</taxon>
        <taxon>Pluteaceae</taxon>
        <taxon>Pluteus</taxon>
    </lineage>
</organism>
<dbReference type="Proteomes" id="UP000308600">
    <property type="component" value="Unassembled WGS sequence"/>
</dbReference>
<dbReference type="EMBL" id="ML208309">
    <property type="protein sequence ID" value="TFK70655.1"/>
    <property type="molecule type" value="Genomic_DNA"/>
</dbReference>
<reference evidence="1 2" key="1">
    <citation type="journal article" date="2019" name="Nat. Ecol. Evol.">
        <title>Megaphylogeny resolves global patterns of mushroom evolution.</title>
        <authorList>
            <person name="Varga T."/>
            <person name="Krizsan K."/>
            <person name="Foldi C."/>
            <person name="Dima B."/>
            <person name="Sanchez-Garcia M."/>
            <person name="Sanchez-Ramirez S."/>
            <person name="Szollosi G.J."/>
            <person name="Szarkandi J.G."/>
            <person name="Papp V."/>
            <person name="Albert L."/>
            <person name="Andreopoulos W."/>
            <person name="Angelini C."/>
            <person name="Antonin V."/>
            <person name="Barry K.W."/>
            <person name="Bougher N.L."/>
            <person name="Buchanan P."/>
            <person name="Buyck B."/>
            <person name="Bense V."/>
            <person name="Catcheside P."/>
            <person name="Chovatia M."/>
            <person name="Cooper J."/>
            <person name="Damon W."/>
            <person name="Desjardin D."/>
            <person name="Finy P."/>
            <person name="Geml J."/>
            <person name="Haridas S."/>
            <person name="Hughes K."/>
            <person name="Justo A."/>
            <person name="Karasinski D."/>
            <person name="Kautmanova I."/>
            <person name="Kiss B."/>
            <person name="Kocsube S."/>
            <person name="Kotiranta H."/>
            <person name="LaButti K.M."/>
            <person name="Lechner B.E."/>
            <person name="Liimatainen K."/>
            <person name="Lipzen A."/>
            <person name="Lukacs Z."/>
            <person name="Mihaltcheva S."/>
            <person name="Morgado L.N."/>
            <person name="Niskanen T."/>
            <person name="Noordeloos M.E."/>
            <person name="Ohm R.A."/>
            <person name="Ortiz-Santana B."/>
            <person name="Ovrebo C."/>
            <person name="Racz N."/>
            <person name="Riley R."/>
            <person name="Savchenko A."/>
            <person name="Shiryaev A."/>
            <person name="Soop K."/>
            <person name="Spirin V."/>
            <person name="Szebenyi C."/>
            <person name="Tomsovsky M."/>
            <person name="Tulloss R.E."/>
            <person name="Uehling J."/>
            <person name="Grigoriev I.V."/>
            <person name="Vagvolgyi C."/>
            <person name="Papp T."/>
            <person name="Martin F.M."/>
            <person name="Miettinen O."/>
            <person name="Hibbett D.S."/>
            <person name="Nagy L.G."/>
        </authorList>
    </citation>
    <scope>NUCLEOTIDE SEQUENCE [LARGE SCALE GENOMIC DNA]</scope>
    <source>
        <strain evidence="1 2">NL-1719</strain>
    </source>
</reference>
<evidence type="ECO:0000313" key="2">
    <source>
        <dbReference type="Proteomes" id="UP000308600"/>
    </source>
</evidence>
<protein>
    <submittedName>
        <fullName evidence="1">Uncharacterized protein</fullName>
    </submittedName>
</protein>
<name>A0ACD3AYR4_9AGAR</name>
<sequence>MMSILKKITGGHRQNTSDHRQTTGTTRATSLDTCPEDVLLDIASYLSRRDLLNLRLVCPHLNSTFAPLTLRDVHITFRADHSQQLDSSPLPNLYRYAHSIHVRVEPNVHIPRRLLSPVRKTLGRLHSLRAAQLTWGFSRNVDGYIEKMAVAILRATNGKLEKLTLRLGPYLKTFPKALHGIRGLISLTIEHDPEPWPWVCGPSFYLSGCKCAPFRMGTSIAPLLIANPQIEELTVVHGCRKNRISPNDILSPAFPRFKTLVVNGLGFPSSRSGIHVVDNPALLRNLRHLQVLTPYSQSNLDPLWILLKAAHTHLESLITRQVSPTLADYLASFRGLHSLQLRDIESGEENSSTDVANTFLTGVLPRHASTLERLAVGLAYGVHFLPGWSFEADRWASCLPSLTNLRSLAIHPSLANGNGGAMIDTTTMISPYQIVIDHVQYLPRLAEVTFLQTVTWVSPSYLERLDLNPTLGLWMQMYCEAVPKLRGTTGRPYHLYSEHVASTVTRKDAVGPVPVFGWTIPTLRPAPYVCWSRDLS</sequence>
<accession>A0ACD3AYR4</accession>
<evidence type="ECO:0000313" key="1">
    <source>
        <dbReference type="EMBL" id="TFK70655.1"/>
    </source>
</evidence>